<dbReference type="VEuPathDB" id="VectorBase:GPPI001859"/>
<dbReference type="Proteomes" id="UP000092460">
    <property type="component" value="Unassembled WGS sequence"/>
</dbReference>
<name>A0A1B0AMJ2_9MUSC</name>
<accession>A0A1B0AMJ2</accession>
<reference evidence="1" key="2">
    <citation type="submission" date="2020-05" db="UniProtKB">
        <authorList>
            <consortium name="EnsemblMetazoa"/>
        </authorList>
    </citation>
    <scope>IDENTIFICATION</scope>
    <source>
        <strain evidence="1">IAEA</strain>
    </source>
</reference>
<organism evidence="1 2">
    <name type="scientific">Glossina palpalis gambiensis</name>
    <dbReference type="NCBI Taxonomy" id="67801"/>
    <lineage>
        <taxon>Eukaryota</taxon>
        <taxon>Metazoa</taxon>
        <taxon>Ecdysozoa</taxon>
        <taxon>Arthropoda</taxon>
        <taxon>Hexapoda</taxon>
        <taxon>Insecta</taxon>
        <taxon>Pterygota</taxon>
        <taxon>Neoptera</taxon>
        <taxon>Endopterygota</taxon>
        <taxon>Diptera</taxon>
        <taxon>Brachycera</taxon>
        <taxon>Muscomorpha</taxon>
        <taxon>Hippoboscoidea</taxon>
        <taxon>Glossinidae</taxon>
        <taxon>Glossina</taxon>
    </lineage>
</organism>
<evidence type="ECO:0000313" key="1">
    <source>
        <dbReference type="EnsemblMetazoa" id="GPPI001859-PA"/>
    </source>
</evidence>
<keyword evidence="2" id="KW-1185">Reference proteome</keyword>
<dbReference type="EMBL" id="JXJN01000471">
    <property type="status" value="NOT_ANNOTATED_CDS"/>
    <property type="molecule type" value="Genomic_DNA"/>
</dbReference>
<evidence type="ECO:0000313" key="2">
    <source>
        <dbReference type="Proteomes" id="UP000092460"/>
    </source>
</evidence>
<proteinExistence type="predicted"/>
<dbReference type="EMBL" id="JXJN01000470">
    <property type="status" value="NOT_ANNOTATED_CDS"/>
    <property type="molecule type" value="Genomic_DNA"/>
</dbReference>
<dbReference type="AlphaFoldDB" id="A0A1B0AMJ2"/>
<protein>
    <submittedName>
        <fullName evidence="1">Uncharacterized protein</fullName>
    </submittedName>
</protein>
<reference evidence="2" key="1">
    <citation type="submission" date="2015-01" db="EMBL/GenBank/DDBJ databases">
        <authorList>
            <person name="Aksoy S."/>
            <person name="Warren W."/>
            <person name="Wilson R.K."/>
        </authorList>
    </citation>
    <scope>NUCLEOTIDE SEQUENCE [LARGE SCALE GENOMIC DNA]</scope>
    <source>
        <strain evidence="2">IAEA</strain>
    </source>
</reference>
<sequence>MRSFTITARKYCALFTCLYKTVEQLAISPVFISSINFPKIQAITGVSFLLNDTIPVARFTLQALAQRE</sequence>
<dbReference type="EnsemblMetazoa" id="GPPI001859-RA">
    <property type="protein sequence ID" value="GPPI001859-PA"/>
    <property type="gene ID" value="GPPI001859"/>
</dbReference>